<dbReference type="InterPro" id="IPR038444">
    <property type="entry name" value="DUF465_sf"/>
</dbReference>
<dbReference type="OrthoDB" id="7362854at2"/>
<dbReference type="EMBL" id="FNBW01000003">
    <property type="protein sequence ID" value="SDF39334.1"/>
    <property type="molecule type" value="Genomic_DNA"/>
</dbReference>
<gene>
    <name evidence="1" type="ORF">SAMN05660686_01138</name>
</gene>
<sequence>MTATDRIHSLQVRHASLEEKLDNESGRPLPDEVAIHDLKRQKLAIKDEIARLQRP</sequence>
<comment type="caution">
    <text evidence="1">The sequence shown here is derived from an EMBL/GenBank/DDBJ whole genome shotgun (WGS) entry which is preliminary data.</text>
</comment>
<organism evidence="1 2">
    <name type="scientific">Thalassobaculum litoreum DSM 18839</name>
    <dbReference type="NCBI Taxonomy" id="1123362"/>
    <lineage>
        <taxon>Bacteria</taxon>
        <taxon>Pseudomonadati</taxon>
        <taxon>Pseudomonadota</taxon>
        <taxon>Alphaproteobacteria</taxon>
        <taxon>Rhodospirillales</taxon>
        <taxon>Thalassobaculaceae</taxon>
        <taxon>Thalassobaculum</taxon>
    </lineage>
</organism>
<dbReference type="Gene3D" id="6.10.280.50">
    <property type="match status" value="1"/>
</dbReference>
<reference evidence="1 2" key="1">
    <citation type="submission" date="2016-10" db="EMBL/GenBank/DDBJ databases">
        <authorList>
            <person name="Varghese N."/>
            <person name="Submissions S."/>
        </authorList>
    </citation>
    <scope>NUCLEOTIDE SEQUENCE [LARGE SCALE GENOMIC DNA]</scope>
    <source>
        <strain evidence="1 2">DSM 18839</strain>
    </source>
</reference>
<keyword evidence="2" id="KW-1185">Reference proteome</keyword>
<dbReference type="InterPro" id="IPR007420">
    <property type="entry name" value="DUF465"/>
</dbReference>
<proteinExistence type="predicted"/>
<dbReference type="Proteomes" id="UP000198615">
    <property type="component" value="Unassembled WGS sequence"/>
</dbReference>
<dbReference type="RefSeq" id="WP_084619024.1">
    <property type="nucleotide sequence ID" value="NZ_FNBW01000003.1"/>
</dbReference>
<evidence type="ECO:0000313" key="1">
    <source>
        <dbReference type="EMBL" id="SDF39334.1"/>
    </source>
</evidence>
<name>A0A8G2BFI5_9PROT</name>
<evidence type="ECO:0008006" key="3">
    <source>
        <dbReference type="Google" id="ProtNLM"/>
    </source>
</evidence>
<accession>A0A8G2BFI5</accession>
<protein>
    <recommendedName>
        <fullName evidence="3">DUF465 domain-containing protein</fullName>
    </recommendedName>
</protein>
<evidence type="ECO:0000313" key="2">
    <source>
        <dbReference type="Proteomes" id="UP000198615"/>
    </source>
</evidence>
<dbReference type="Pfam" id="PF04325">
    <property type="entry name" value="DUF465"/>
    <property type="match status" value="1"/>
</dbReference>
<dbReference type="AlphaFoldDB" id="A0A8G2BFI5"/>